<evidence type="ECO:0000313" key="3">
    <source>
        <dbReference type="Proteomes" id="UP001472866"/>
    </source>
</evidence>
<proteinExistence type="predicted"/>
<dbReference type="AlphaFoldDB" id="A0AAX4NXS0"/>
<dbReference type="Pfam" id="PF16531">
    <property type="entry name" value="SAS-6_N"/>
    <property type="match status" value="1"/>
</dbReference>
<feature type="domain" description="Spindle assembly abnormal protein 6 N-terminal" evidence="1">
    <location>
        <begin position="35"/>
        <end position="167"/>
    </location>
</feature>
<dbReference type="EMBL" id="CP151501">
    <property type="protein sequence ID" value="WZN58483.1"/>
    <property type="molecule type" value="Genomic_DNA"/>
</dbReference>
<dbReference type="InterPro" id="IPR032396">
    <property type="entry name" value="SAS-6_N"/>
</dbReference>
<evidence type="ECO:0000259" key="1">
    <source>
        <dbReference type="Pfam" id="PF16531"/>
    </source>
</evidence>
<dbReference type="PANTHER" id="PTHR34230">
    <property type="entry name" value="ASSEMBLY ABNORMAL PROTEIN 6, PUTATIVE-RELATED"/>
    <property type="match status" value="1"/>
</dbReference>
<evidence type="ECO:0000313" key="2">
    <source>
        <dbReference type="EMBL" id="WZN58483.1"/>
    </source>
</evidence>
<dbReference type="InterPro" id="IPR038558">
    <property type="entry name" value="SAS-6_N_sf"/>
</dbReference>
<organism evidence="2 3">
    <name type="scientific">Chloropicon roscoffensis</name>
    <dbReference type="NCBI Taxonomy" id="1461544"/>
    <lineage>
        <taxon>Eukaryota</taxon>
        <taxon>Viridiplantae</taxon>
        <taxon>Chlorophyta</taxon>
        <taxon>Chloropicophyceae</taxon>
        <taxon>Chloropicales</taxon>
        <taxon>Chloropicaceae</taxon>
        <taxon>Chloropicon</taxon>
    </lineage>
</organism>
<gene>
    <name evidence="2" type="ORF">HKI87_01g00050</name>
</gene>
<dbReference type="PANTHER" id="PTHR34230:SF2">
    <property type="entry name" value="SPINDLE ASSEMBLY ABNORMAL PROTEIN 6 N-TERMINAL DOMAIN-CONTAINING PROTEIN"/>
    <property type="match status" value="1"/>
</dbReference>
<protein>
    <submittedName>
        <fullName evidence="2">Centriolar protein SAS</fullName>
    </submittedName>
</protein>
<dbReference type="Gene3D" id="2.170.210.20">
    <property type="entry name" value="Spindle assembly abnormal protein 6, N-terminal domain"/>
    <property type="match status" value="1"/>
</dbReference>
<keyword evidence="3" id="KW-1185">Reference proteome</keyword>
<dbReference type="Proteomes" id="UP001472866">
    <property type="component" value="Chromosome 01"/>
</dbReference>
<accession>A0AAX4NXS0</accession>
<sequence length="231" mass="26692">MQRAYERGMDDLMDAVENLQPEDVDPSLVDGYYVFYEREVPFELRVSEAADMPQEVGALEAIRVKILLKGEQQQPDALRVELTSETNLFFHYVHELTEASFHDLQEGQKLMVEFAEYSSVLLRMLNNCIKEPHTHLAVFIMHDSGEARLDFIQNMEYKFVELLSCKFANSSEEEVRSQITYRYNVVKSRLALMQARLADVNALVKIKNPSLLLQLQRTPARSPYEGKRILG</sequence>
<dbReference type="CDD" id="cd10142">
    <property type="entry name" value="HD_SAS6_N"/>
    <property type="match status" value="1"/>
</dbReference>
<reference evidence="2 3" key="1">
    <citation type="submission" date="2024-03" db="EMBL/GenBank/DDBJ databases">
        <title>Complete genome sequence of the green alga Chloropicon roscoffensis RCC1871.</title>
        <authorList>
            <person name="Lemieux C."/>
            <person name="Pombert J.-F."/>
            <person name="Otis C."/>
            <person name="Turmel M."/>
        </authorList>
    </citation>
    <scope>NUCLEOTIDE SEQUENCE [LARGE SCALE GENOMIC DNA]</scope>
    <source>
        <strain evidence="2 3">RCC1871</strain>
    </source>
</reference>
<name>A0AAX4NXS0_9CHLO</name>